<dbReference type="InterPro" id="IPR032710">
    <property type="entry name" value="NTF2-like_dom_sf"/>
</dbReference>
<sequence>MFNTPALVAEITALSDAYEKALGANDLVALDAFFHDGPETVRYGVGENLYGAEEIAAFRRARSGGSPPRKVLRRAITTLGESSAVVSLEFQREGSTRIGRQMQTWVLTDKGWKIIAAHVSLMAERPETSRPAS</sequence>
<dbReference type="Proteomes" id="UP000075473">
    <property type="component" value="Unassembled WGS sequence"/>
</dbReference>
<reference evidence="1 2" key="1">
    <citation type="submission" date="2015-06" db="EMBL/GenBank/DDBJ databases">
        <title>Improved classification and identification of acetic acid bacteria using matrix-assisted laser desorption/ionization time-of-flight mass spectrometry; Gluconobacter nephelii and Gluconobacter uchimurae are later heterotypic synonyms of Gluconobacter japonicus and Gluconobacter oxydans, respectively.</title>
        <authorList>
            <person name="Li L."/>
            <person name="Cleenwerck I."/>
            <person name="De Vuyst L."/>
            <person name="Vandamme P."/>
        </authorList>
    </citation>
    <scope>NUCLEOTIDE SEQUENCE [LARGE SCALE GENOMIC DNA]</scope>
    <source>
        <strain evidence="1 2">LMG 1625</strain>
    </source>
</reference>
<accession>A0A149QHL7</accession>
<dbReference type="Pfam" id="PF11533">
    <property type="entry name" value="AtzH-like"/>
    <property type="match status" value="1"/>
</dbReference>
<comment type="caution">
    <text evidence="1">The sequence shown here is derived from an EMBL/GenBank/DDBJ whole genome shotgun (WGS) entry which is preliminary data.</text>
</comment>
<dbReference type="SUPFAM" id="SSF54427">
    <property type="entry name" value="NTF2-like"/>
    <property type="match status" value="1"/>
</dbReference>
<evidence type="ECO:0000313" key="2">
    <source>
        <dbReference type="Proteomes" id="UP000075473"/>
    </source>
</evidence>
<name>A0A149QHL7_9PROT</name>
<dbReference type="Gene3D" id="3.10.450.50">
    <property type="match status" value="1"/>
</dbReference>
<dbReference type="PATRIC" id="fig|178900.5.peg.2635"/>
<dbReference type="NCBIfam" id="NF033625">
    <property type="entry name" value="HpxZ"/>
    <property type="match status" value="1"/>
</dbReference>
<dbReference type="InterPro" id="IPR024507">
    <property type="entry name" value="AtzH-like"/>
</dbReference>
<protein>
    <recommendedName>
        <fullName evidence="3">DUF4440 domain-containing protein</fullName>
    </recommendedName>
</protein>
<proteinExistence type="predicted"/>
<dbReference type="EMBL" id="LHZA01000125">
    <property type="protein sequence ID" value="KXU96737.1"/>
    <property type="molecule type" value="Genomic_DNA"/>
</dbReference>
<gene>
    <name evidence="1" type="ORF">AD928_04325</name>
</gene>
<dbReference type="AlphaFoldDB" id="A0A149QHL7"/>
<evidence type="ECO:0000313" key="1">
    <source>
        <dbReference type="EMBL" id="KXU96737.1"/>
    </source>
</evidence>
<organism evidence="1 2">
    <name type="scientific">Acetobacter cerevisiae</name>
    <dbReference type="NCBI Taxonomy" id="178900"/>
    <lineage>
        <taxon>Bacteria</taxon>
        <taxon>Pseudomonadati</taxon>
        <taxon>Pseudomonadota</taxon>
        <taxon>Alphaproteobacteria</taxon>
        <taxon>Acetobacterales</taxon>
        <taxon>Acetobacteraceae</taxon>
        <taxon>Acetobacter</taxon>
    </lineage>
</organism>
<dbReference type="RefSeq" id="WP_062248558.1">
    <property type="nucleotide sequence ID" value="NZ_LHZA01000125.1"/>
</dbReference>
<evidence type="ECO:0008006" key="3">
    <source>
        <dbReference type="Google" id="ProtNLM"/>
    </source>
</evidence>